<accession>A0A6G4U0U7</accession>
<keyword evidence="1" id="KW-0805">Transcription regulation</keyword>
<dbReference type="Proteomes" id="UP000481583">
    <property type="component" value="Unassembled WGS sequence"/>
</dbReference>
<reference evidence="6 7" key="1">
    <citation type="submission" date="2020-02" db="EMBL/GenBank/DDBJ databases">
        <title>Whole-genome analyses of novel actinobacteria.</title>
        <authorList>
            <person name="Sahin N."/>
        </authorList>
    </citation>
    <scope>NUCLEOTIDE SEQUENCE [LARGE SCALE GENOMIC DNA]</scope>
    <source>
        <strain evidence="6 7">A7024</strain>
    </source>
</reference>
<gene>
    <name evidence="6" type="ORF">G5C51_18560</name>
</gene>
<evidence type="ECO:0000256" key="4">
    <source>
        <dbReference type="PROSITE-ProRule" id="PRU00335"/>
    </source>
</evidence>
<protein>
    <submittedName>
        <fullName evidence="6">TetR/AcrR family transcriptional regulator</fullName>
    </submittedName>
</protein>
<evidence type="ECO:0000256" key="3">
    <source>
        <dbReference type="ARBA" id="ARBA00023163"/>
    </source>
</evidence>
<dbReference type="GO" id="GO:0003700">
    <property type="term" value="F:DNA-binding transcription factor activity"/>
    <property type="evidence" value="ECO:0007669"/>
    <property type="project" value="TreeGrafter"/>
</dbReference>
<sequence length="195" mass="20525">MARPPRYSTDQLLDAAAALAGTGGPAAVTMTAVAKSAGVPSGSLYHRFPGRPALLAEMWLRTLGRFHVSYTDVLAGPGEPRPLALAAARHVVEWSREHPQAARILRYGAADFGKESWPAPALERLESANAQVMSAVASLATRLGATDDTARERVTAALIEVPYGLVQRHLREGTPVPATAVDMAADCAEALLPPA</sequence>
<evidence type="ECO:0000256" key="2">
    <source>
        <dbReference type="ARBA" id="ARBA00023125"/>
    </source>
</evidence>
<dbReference type="InterPro" id="IPR050109">
    <property type="entry name" value="HTH-type_TetR-like_transc_reg"/>
</dbReference>
<proteinExistence type="predicted"/>
<keyword evidence="3" id="KW-0804">Transcription</keyword>
<dbReference type="EMBL" id="JAAKZV010000076">
    <property type="protein sequence ID" value="NGN65889.1"/>
    <property type="molecule type" value="Genomic_DNA"/>
</dbReference>
<dbReference type="PANTHER" id="PTHR30055">
    <property type="entry name" value="HTH-TYPE TRANSCRIPTIONAL REGULATOR RUTR"/>
    <property type="match status" value="1"/>
</dbReference>
<dbReference type="AlphaFoldDB" id="A0A6G4U0U7"/>
<dbReference type="PANTHER" id="PTHR30055:SF234">
    <property type="entry name" value="HTH-TYPE TRANSCRIPTIONAL REGULATOR BETI"/>
    <property type="match status" value="1"/>
</dbReference>
<feature type="DNA-binding region" description="H-T-H motif" evidence="4">
    <location>
        <begin position="29"/>
        <end position="48"/>
    </location>
</feature>
<dbReference type="SUPFAM" id="SSF46689">
    <property type="entry name" value="Homeodomain-like"/>
    <property type="match status" value="1"/>
</dbReference>
<evidence type="ECO:0000313" key="6">
    <source>
        <dbReference type="EMBL" id="NGN65889.1"/>
    </source>
</evidence>
<dbReference type="RefSeq" id="WP_165238750.1">
    <property type="nucleotide sequence ID" value="NZ_JAAKZV010000076.1"/>
</dbReference>
<feature type="domain" description="HTH tetR-type" evidence="5">
    <location>
        <begin position="6"/>
        <end position="66"/>
    </location>
</feature>
<dbReference type="GO" id="GO:0000976">
    <property type="term" value="F:transcription cis-regulatory region binding"/>
    <property type="evidence" value="ECO:0007669"/>
    <property type="project" value="TreeGrafter"/>
</dbReference>
<evidence type="ECO:0000256" key="1">
    <source>
        <dbReference type="ARBA" id="ARBA00023015"/>
    </source>
</evidence>
<evidence type="ECO:0000259" key="5">
    <source>
        <dbReference type="PROSITE" id="PS50977"/>
    </source>
</evidence>
<keyword evidence="2 4" id="KW-0238">DNA-binding</keyword>
<dbReference type="PROSITE" id="PS50977">
    <property type="entry name" value="HTH_TETR_2"/>
    <property type="match status" value="1"/>
</dbReference>
<dbReference type="PRINTS" id="PR00455">
    <property type="entry name" value="HTHTETR"/>
</dbReference>
<evidence type="ECO:0000313" key="7">
    <source>
        <dbReference type="Proteomes" id="UP000481583"/>
    </source>
</evidence>
<dbReference type="InterPro" id="IPR009057">
    <property type="entry name" value="Homeodomain-like_sf"/>
</dbReference>
<organism evidence="6 7">
    <name type="scientific">Streptomyces coryli</name>
    <dbReference type="NCBI Taxonomy" id="1128680"/>
    <lineage>
        <taxon>Bacteria</taxon>
        <taxon>Bacillati</taxon>
        <taxon>Actinomycetota</taxon>
        <taxon>Actinomycetes</taxon>
        <taxon>Kitasatosporales</taxon>
        <taxon>Streptomycetaceae</taxon>
        <taxon>Streptomyces</taxon>
    </lineage>
</organism>
<keyword evidence="7" id="KW-1185">Reference proteome</keyword>
<name>A0A6G4U0U7_9ACTN</name>
<dbReference type="InterPro" id="IPR001647">
    <property type="entry name" value="HTH_TetR"/>
</dbReference>
<comment type="caution">
    <text evidence="6">The sequence shown here is derived from an EMBL/GenBank/DDBJ whole genome shotgun (WGS) entry which is preliminary data.</text>
</comment>
<dbReference type="Pfam" id="PF00440">
    <property type="entry name" value="TetR_N"/>
    <property type="match status" value="1"/>
</dbReference>
<dbReference type="Gene3D" id="1.10.357.10">
    <property type="entry name" value="Tetracycline Repressor, domain 2"/>
    <property type="match status" value="1"/>
</dbReference>